<keyword evidence="8" id="KW-1185">Reference proteome</keyword>
<dbReference type="PANTHER" id="PTHR31465">
    <property type="entry name" value="PROTEIN RTA1-RELATED"/>
    <property type="match status" value="1"/>
</dbReference>
<proteinExistence type="predicted"/>
<feature type="transmembrane region" description="Helical" evidence="6">
    <location>
        <begin position="181"/>
        <end position="200"/>
    </location>
</feature>
<evidence type="ECO:0000256" key="4">
    <source>
        <dbReference type="ARBA" id="ARBA00023136"/>
    </source>
</evidence>
<accession>A0AAV9WTL9</accession>
<dbReference type="InterPro" id="IPR007568">
    <property type="entry name" value="RTA1"/>
</dbReference>
<evidence type="ECO:0000256" key="3">
    <source>
        <dbReference type="ARBA" id="ARBA00022989"/>
    </source>
</evidence>
<feature type="transmembrane region" description="Helical" evidence="6">
    <location>
        <begin position="221"/>
        <end position="241"/>
    </location>
</feature>
<sequence>MGFDCAAYDFTSPDSKSTFFYCPNEGAAIFFTVIFGLSAIAHVTQAFYYGKKRLCWVISIGAIWETVAFGLRSAATQNPLSDGLGIPSSILIYLSPLLINAFAYMVLGRMVFYYTAEKKVFGVRAVRLTVIFVWLDIIAFFVQLVGATMTVPNTDPNASQQDLIDSANRQNLGFNIYKGGIAFQLFWIVVFSVLAWRFRMKAVMEKVRGVGVERESNWKHLLAVLYVTLAMIMIRIIYRLVEFSGGINSTLTRHEAFFYVLEATPMVLACITWNLFHPGRYLIGPESEFPKLTRKEKKALKAEKKAAKAEKKREKADDKARNKQWKKETKLMVRSGGTSDTDLEMGNLENVNLRNSTDHY</sequence>
<reference evidence="7 8" key="1">
    <citation type="submission" date="2019-10" db="EMBL/GenBank/DDBJ databases">
        <authorList>
            <person name="Palmer J.M."/>
        </authorList>
    </citation>
    <scope>NUCLEOTIDE SEQUENCE [LARGE SCALE GENOMIC DNA]</scope>
    <source>
        <strain evidence="7 8">TWF694</strain>
    </source>
</reference>
<dbReference type="Proteomes" id="UP001365542">
    <property type="component" value="Unassembled WGS sequence"/>
</dbReference>
<dbReference type="GO" id="GO:0016020">
    <property type="term" value="C:membrane"/>
    <property type="evidence" value="ECO:0007669"/>
    <property type="project" value="UniProtKB-SubCell"/>
</dbReference>
<organism evidence="7 8">
    <name type="scientific">Orbilia ellipsospora</name>
    <dbReference type="NCBI Taxonomy" id="2528407"/>
    <lineage>
        <taxon>Eukaryota</taxon>
        <taxon>Fungi</taxon>
        <taxon>Dikarya</taxon>
        <taxon>Ascomycota</taxon>
        <taxon>Pezizomycotina</taxon>
        <taxon>Orbiliomycetes</taxon>
        <taxon>Orbiliales</taxon>
        <taxon>Orbiliaceae</taxon>
        <taxon>Orbilia</taxon>
    </lineage>
</organism>
<evidence type="ECO:0000313" key="8">
    <source>
        <dbReference type="Proteomes" id="UP001365542"/>
    </source>
</evidence>
<evidence type="ECO:0000256" key="2">
    <source>
        <dbReference type="ARBA" id="ARBA00022692"/>
    </source>
</evidence>
<protein>
    <submittedName>
        <fullName evidence="7">Uncharacterized protein</fullName>
    </submittedName>
</protein>
<feature type="transmembrane region" description="Helical" evidence="6">
    <location>
        <begin position="91"/>
        <end position="113"/>
    </location>
</feature>
<gene>
    <name evidence="7" type="ORF">TWF694_006125</name>
</gene>
<dbReference type="PANTHER" id="PTHR31465:SF15">
    <property type="entry name" value="LIPID TRANSPORTER ATNI-RELATED"/>
    <property type="match status" value="1"/>
</dbReference>
<name>A0AAV9WTL9_9PEZI</name>
<dbReference type="AlphaFoldDB" id="A0AAV9WTL9"/>
<feature type="transmembrane region" description="Helical" evidence="6">
    <location>
        <begin position="27"/>
        <end position="47"/>
    </location>
</feature>
<comment type="subcellular location">
    <subcellularLocation>
        <location evidence="1">Membrane</location>
        <topology evidence="1">Multi-pass membrane protein</topology>
    </subcellularLocation>
</comment>
<evidence type="ECO:0000256" key="1">
    <source>
        <dbReference type="ARBA" id="ARBA00004141"/>
    </source>
</evidence>
<feature type="region of interest" description="Disordered" evidence="5">
    <location>
        <begin position="301"/>
        <end position="360"/>
    </location>
</feature>
<evidence type="ECO:0000256" key="6">
    <source>
        <dbReference type="SAM" id="Phobius"/>
    </source>
</evidence>
<feature type="transmembrane region" description="Helical" evidence="6">
    <location>
        <begin position="125"/>
        <end position="146"/>
    </location>
</feature>
<evidence type="ECO:0000313" key="7">
    <source>
        <dbReference type="EMBL" id="KAK6523235.1"/>
    </source>
</evidence>
<comment type="caution">
    <text evidence="7">The sequence shown here is derived from an EMBL/GenBank/DDBJ whole genome shotgun (WGS) entry which is preliminary data.</text>
</comment>
<dbReference type="Pfam" id="PF04479">
    <property type="entry name" value="RTA1"/>
    <property type="match status" value="1"/>
</dbReference>
<feature type="compositionally biased region" description="Basic and acidic residues" evidence="5">
    <location>
        <begin position="301"/>
        <end position="331"/>
    </location>
</feature>
<feature type="compositionally biased region" description="Polar residues" evidence="5">
    <location>
        <begin position="349"/>
        <end position="360"/>
    </location>
</feature>
<keyword evidence="2 6" id="KW-0812">Transmembrane</keyword>
<dbReference type="EMBL" id="JAVHJO010000019">
    <property type="protein sequence ID" value="KAK6523235.1"/>
    <property type="molecule type" value="Genomic_DNA"/>
</dbReference>
<keyword evidence="3 6" id="KW-1133">Transmembrane helix</keyword>
<evidence type="ECO:0000256" key="5">
    <source>
        <dbReference type="SAM" id="MobiDB-lite"/>
    </source>
</evidence>
<keyword evidence="4 6" id="KW-0472">Membrane</keyword>
<feature type="transmembrane region" description="Helical" evidence="6">
    <location>
        <begin position="54"/>
        <end position="71"/>
    </location>
</feature>